<proteinExistence type="predicted"/>
<dbReference type="GO" id="GO:0006950">
    <property type="term" value="P:response to stress"/>
    <property type="evidence" value="ECO:0007669"/>
    <property type="project" value="TreeGrafter"/>
</dbReference>
<protein>
    <submittedName>
        <fullName evidence="1">Uncharacterized protein</fullName>
    </submittedName>
</protein>
<comment type="caution">
    <text evidence="1">The sequence shown here is derived from an EMBL/GenBank/DDBJ whole genome shotgun (WGS) entry which is preliminary data.</text>
</comment>
<organism evidence="1 2">
    <name type="scientific">Stephania yunnanensis</name>
    <dbReference type="NCBI Taxonomy" id="152371"/>
    <lineage>
        <taxon>Eukaryota</taxon>
        <taxon>Viridiplantae</taxon>
        <taxon>Streptophyta</taxon>
        <taxon>Embryophyta</taxon>
        <taxon>Tracheophyta</taxon>
        <taxon>Spermatophyta</taxon>
        <taxon>Magnoliopsida</taxon>
        <taxon>Ranunculales</taxon>
        <taxon>Menispermaceae</taxon>
        <taxon>Menispermoideae</taxon>
        <taxon>Cissampelideae</taxon>
        <taxon>Stephania</taxon>
    </lineage>
</organism>
<dbReference type="InterPro" id="IPR004926">
    <property type="entry name" value="LEA_3a"/>
</dbReference>
<reference evidence="1 2" key="1">
    <citation type="submission" date="2024-01" db="EMBL/GenBank/DDBJ databases">
        <title>Genome assemblies of Stephania.</title>
        <authorList>
            <person name="Yang L."/>
        </authorList>
    </citation>
    <scope>NUCLEOTIDE SEQUENCE [LARGE SCALE GENOMIC DNA]</scope>
    <source>
        <strain evidence="1">YNDBR</strain>
        <tissue evidence="1">Leaf</tissue>
    </source>
</reference>
<dbReference type="PANTHER" id="PTHR33509">
    <property type="entry name" value="LATE EMBRYOGENIS ABUNDANT PROTEIN 2-RELATED"/>
    <property type="match status" value="1"/>
</dbReference>
<name>A0AAP0L1G8_9MAGN</name>
<accession>A0AAP0L1G8</accession>
<dbReference type="Proteomes" id="UP001420932">
    <property type="component" value="Unassembled WGS sequence"/>
</dbReference>
<dbReference type="Pfam" id="PF03242">
    <property type="entry name" value="LEA_3a"/>
    <property type="match status" value="1"/>
</dbReference>
<dbReference type="GO" id="GO:0005739">
    <property type="term" value="C:mitochondrion"/>
    <property type="evidence" value="ECO:0007669"/>
    <property type="project" value="TreeGrafter"/>
</dbReference>
<dbReference type="PANTHER" id="PTHR33509:SF5">
    <property type="entry name" value="PROTEIN SENESCENCE-ASSOCIATED GENE 21, MITOCHONDRIAL"/>
    <property type="match status" value="1"/>
</dbReference>
<evidence type="ECO:0000313" key="1">
    <source>
        <dbReference type="EMBL" id="KAK9161599.1"/>
    </source>
</evidence>
<dbReference type="EMBL" id="JBBNAF010000003">
    <property type="protein sequence ID" value="KAK9161599.1"/>
    <property type="molecule type" value="Genomic_DNA"/>
</dbReference>
<keyword evidence="2" id="KW-1185">Reference proteome</keyword>
<sequence length="101" mass="10764">MARSLANVKLVSAAMADGLSLAINRFVLQKRFFCGGAAGGAGAVAVSAARGGGGIVKKAEEETISWIPDPKTGYYRPENKAEEIDVAELRQMLLNNKIRRT</sequence>
<evidence type="ECO:0000313" key="2">
    <source>
        <dbReference type="Proteomes" id="UP001420932"/>
    </source>
</evidence>
<dbReference type="AlphaFoldDB" id="A0AAP0L1G8"/>
<gene>
    <name evidence="1" type="ORF">Syun_007940</name>
</gene>